<dbReference type="SUPFAM" id="SSF52402">
    <property type="entry name" value="Adenine nucleotide alpha hydrolases-like"/>
    <property type="match status" value="1"/>
</dbReference>
<dbReference type="GO" id="GO:0005524">
    <property type="term" value="F:ATP binding"/>
    <property type="evidence" value="ECO:0007669"/>
    <property type="project" value="UniProtKB-UniRule"/>
</dbReference>
<keyword evidence="3 7" id="KW-0819">tRNA processing</keyword>
<keyword evidence="11" id="KW-1185">Reference proteome</keyword>
<evidence type="ECO:0000256" key="5">
    <source>
        <dbReference type="ARBA" id="ARBA00022840"/>
    </source>
</evidence>
<dbReference type="Gene3D" id="3.40.50.620">
    <property type="entry name" value="HUPs"/>
    <property type="match status" value="1"/>
</dbReference>
<evidence type="ECO:0000313" key="10">
    <source>
        <dbReference type="EMBL" id="TKK78314.1"/>
    </source>
</evidence>
<dbReference type="GO" id="GO:0005737">
    <property type="term" value="C:cytoplasm"/>
    <property type="evidence" value="ECO:0007669"/>
    <property type="project" value="UniProtKB-SubCell"/>
</dbReference>
<proteinExistence type="inferred from homology"/>
<dbReference type="OrthoDB" id="5244702at2"/>
<keyword evidence="5 7" id="KW-0067">ATP-binding</keyword>
<keyword evidence="4 7" id="KW-0547">Nucleotide-binding</keyword>
<evidence type="ECO:0000256" key="6">
    <source>
        <dbReference type="ARBA" id="ARBA00048539"/>
    </source>
</evidence>
<dbReference type="Pfam" id="PF01171">
    <property type="entry name" value="ATP_bind_3"/>
    <property type="match status" value="1"/>
</dbReference>
<dbReference type="InterPro" id="IPR011063">
    <property type="entry name" value="TilS/TtcA_N"/>
</dbReference>
<reference evidence="10 11" key="1">
    <citation type="submission" date="2019-04" db="EMBL/GenBank/DDBJ databases">
        <title>Kribbella sp. NEAU-THZ 27 nov., a novel actinomycete isolated from soil.</title>
        <authorList>
            <person name="Duan L."/>
        </authorList>
    </citation>
    <scope>NUCLEOTIDE SEQUENCE [LARGE SCALE GENOMIC DNA]</scope>
    <source>
        <strain evidence="11">NEAU-THZ27</strain>
    </source>
</reference>
<feature type="domain" description="tRNA(Ile)-lysidine synthase substrate-binding" evidence="9">
    <location>
        <begin position="277"/>
        <end position="334"/>
    </location>
</feature>
<evidence type="ECO:0000256" key="1">
    <source>
        <dbReference type="ARBA" id="ARBA00022490"/>
    </source>
</evidence>
<keyword evidence="1 7" id="KW-0963">Cytoplasm</keyword>
<dbReference type="CDD" id="cd01992">
    <property type="entry name" value="TilS_N"/>
    <property type="match status" value="1"/>
</dbReference>
<dbReference type="InterPro" id="IPR014729">
    <property type="entry name" value="Rossmann-like_a/b/a_fold"/>
</dbReference>
<gene>
    <name evidence="7 10" type="primary">tilS</name>
    <name evidence="10" type="ORF">FDA38_24885</name>
</gene>
<dbReference type="EC" id="6.3.4.19" evidence="7"/>
<dbReference type="InterPro" id="IPR015262">
    <property type="entry name" value="tRNA_Ile_lys_synt_subst-bd"/>
</dbReference>
<dbReference type="GO" id="GO:0032267">
    <property type="term" value="F:tRNA(Ile)-lysidine synthase activity"/>
    <property type="evidence" value="ECO:0007669"/>
    <property type="project" value="UniProtKB-EC"/>
</dbReference>
<protein>
    <recommendedName>
        <fullName evidence="7">tRNA(Ile)-lysidine synthase</fullName>
        <ecNumber evidence="7">6.3.4.19</ecNumber>
    </recommendedName>
    <alternativeName>
        <fullName evidence="7">tRNA(Ile)-2-lysyl-cytidine synthase</fullName>
    </alternativeName>
    <alternativeName>
        <fullName evidence="7">tRNA(Ile)-lysidine synthetase</fullName>
    </alternativeName>
</protein>
<sequence length="350" mass="36386">MPGSPDSTAESAVEELVERRRGKLHPAIARAREAVRATLAELPQGTTVLVACSGGTDSLALAAATAFEAPKLGLRAGAVIVDHGLQPDSAHVAATAAEQCRTLGLDPVQVRAVEVGSDGGPEAAARAARYDALRDAADELAADVVLLAHTRDDQAETVLLGLGRGSGGRSLAGMAPAVGRLRRPFLEVPRATTAAACIASGLRPWHDPHNDDPQYTRVRVRHEVLPVLEEALGPGVVEALARTAGLLRADADALDLLAADVAETALSRAEGEVRADVGVLTDEPTAIRTRVLRQAALEAGCRATDLTAGHVAAVDALVTDWRGQRWIDLPQGIRAIRKGGFIILGPDVTG</sequence>
<dbReference type="InterPro" id="IPR012094">
    <property type="entry name" value="tRNA_Ile_lys_synt"/>
</dbReference>
<evidence type="ECO:0000256" key="4">
    <source>
        <dbReference type="ARBA" id="ARBA00022741"/>
    </source>
</evidence>
<evidence type="ECO:0000259" key="8">
    <source>
        <dbReference type="Pfam" id="PF01171"/>
    </source>
</evidence>
<dbReference type="Pfam" id="PF09179">
    <property type="entry name" value="TilS"/>
    <property type="match status" value="1"/>
</dbReference>
<comment type="subcellular location">
    <subcellularLocation>
        <location evidence="7">Cytoplasm</location>
    </subcellularLocation>
</comment>
<comment type="domain">
    <text evidence="7">The N-terminal region contains the highly conserved SGGXDS motif, predicted to be a P-loop motif involved in ATP binding.</text>
</comment>
<evidence type="ECO:0000256" key="3">
    <source>
        <dbReference type="ARBA" id="ARBA00022694"/>
    </source>
</evidence>
<feature type="binding site" evidence="7">
    <location>
        <begin position="53"/>
        <end position="58"/>
    </location>
    <ligand>
        <name>ATP</name>
        <dbReference type="ChEBI" id="CHEBI:30616"/>
    </ligand>
</feature>
<comment type="function">
    <text evidence="7">Ligates lysine onto the cytidine present at position 34 of the AUA codon-specific tRNA(Ile) that contains the anticodon CAU, in an ATP-dependent manner. Cytidine is converted to lysidine, thus changing the amino acid specificity of the tRNA from methionine to isoleucine.</text>
</comment>
<comment type="catalytic activity">
    <reaction evidence="6 7">
        <text>cytidine(34) in tRNA(Ile2) + L-lysine + ATP = lysidine(34) in tRNA(Ile2) + AMP + diphosphate + H(+)</text>
        <dbReference type="Rhea" id="RHEA:43744"/>
        <dbReference type="Rhea" id="RHEA-COMP:10625"/>
        <dbReference type="Rhea" id="RHEA-COMP:10670"/>
        <dbReference type="ChEBI" id="CHEBI:15378"/>
        <dbReference type="ChEBI" id="CHEBI:30616"/>
        <dbReference type="ChEBI" id="CHEBI:32551"/>
        <dbReference type="ChEBI" id="CHEBI:33019"/>
        <dbReference type="ChEBI" id="CHEBI:82748"/>
        <dbReference type="ChEBI" id="CHEBI:83665"/>
        <dbReference type="ChEBI" id="CHEBI:456215"/>
        <dbReference type="EC" id="6.3.4.19"/>
    </reaction>
</comment>
<dbReference type="PANTHER" id="PTHR43033:SF1">
    <property type="entry name" value="TRNA(ILE)-LYSIDINE SYNTHASE-RELATED"/>
    <property type="match status" value="1"/>
</dbReference>
<dbReference type="HAMAP" id="MF_01161">
    <property type="entry name" value="tRNA_Ile_lys_synt"/>
    <property type="match status" value="1"/>
</dbReference>
<dbReference type="AlphaFoldDB" id="A0A4U3LSZ1"/>
<dbReference type="Proteomes" id="UP000305836">
    <property type="component" value="Unassembled WGS sequence"/>
</dbReference>
<dbReference type="SUPFAM" id="SSF82829">
    <property type="entry name" value="MesJ substrate recognition domain-like"/>
    <property type="match status" value="1"/>
</dbReference>
<feature type="domain" description="tRNA(Ile)-lysidine/2-thiocytidine synthase N-terminal" evidence="8">
    <location>
        <begin position="48"/>
        <end position="223"/>
    </location>
</feature>
<comment type="caution">
    <text evidence="10">The sequence shown here is derived from an EMBL/GenBank/DDBJ whole genome shotgun (WGS) entry which is preliminary data.</text>
</comment>
<organism evidence="10 11">
    <name type="scientific">Kribbella jiaozuonensis</name>
    <dbReference type="NCBI Taxonomy" id="2575441"/>
    <lineage>
        <taxon>Bacteria</taxon>
        <taxon>Bacillati</taxon>
        <taxon>Actinomycetota</taxon>
        <taxon>Actinomycetes</taxon>
        <taxon>Propionibacteriales</taxon>
        <taxon>Kribbellaceae</taxon>
        <taxon>Kribbella</taxon>
    </lineage>
</organism>
<accession>A0A4U3LSZ1</accession>
<name>A0A4U3LSZ1_9ACTN</name>
<evidence type="ECO:0000259" key="9">
    <source>
        <dbReference type="Pfam" id="PF09179"/>
    </source>
</evidence>
<dbReference type="EMBL" id="SZPZ01000003">
    <property type="protein sequence ID" value="TKK78314.1"/>
    <property type="molecule type" value="Genomic_DNA"/>
</dbReference>
<evidence type="ECO:0000256" key="2">
    <source>
        <dbReference type="ARBA" id="ARBA00022598"/>
    </source>
</evidence>
<dbReference type="GO" id="GO:0006400">
    <property type="term" value="P:tRNA modification"/>
    <property type="evidence" value="ECO:0007669"/>
    <property type="project" value="UniProtKB-UniRule"/>
</dbReference>
<comment type="similarity">
    <text evidence="7">Belongs to the tRNA(Ile)-lysidine synthase family.</text>
</comment>
<dbReference type="InterPro" id="IPR012795">
    <property type="entry name" value="tRNA_Ile_lys_synt_N"/>
</dbReference>
<dbReference type="PANTHER" id="PTHR43033">
    <property type="entry name" value="TRNA(ILE)-LYSIDINE SYNTHASE-RELATED"/>
    <property type="match status" value="1"/>
</dbReference>
<keyword evidence="2 7" id="KW-0436">Ligase</keyword>
<dbReference type="Gene3D" id="1.20.59.20">
    <property type="match status" value="1"/>
</dbReference>
<evidence type="ECO:0000313" key="11">
    <source>
        <dbReference type="Proteomes" id="UP000305836"/>
    </source>
</evidence>
<evidence type="ECO:0000256" key="7">
    <source>
        <dbReference type="HAMAP-Rule" id="MF_01161"/>
    </source>
</evidence>
<dbReference type="NCBIfam" id="TIGR02432">
    <property type="entry name" value="lysidine_TilS_N"/>
    <property type="match status" value="1"/>
</dbReference>